<dbReference type="SMART" id="SM00404">
    <property type="entry name" value="PTPc_motif"/>
    <property type="match status" value="1"/>
</dbReference>
<feature type="domain" description="Fibronectin type-III" evidence="18">
    <location>
        <begin position="395"/>
        <end position="485"/>
    </location>
</feature>
<evidence type="ECO:0000256" key="14">
    <source>
        <dbReference type="SAM" id="Phobius"/>
    </source>
</evidence>
<dbReference type="InterPro" id="IPR016130">
    <property type="entry name" value="Tyr_Pase_AS"/>
</dbReference>
<dbReference type="InterPro" id="IPR013783">
    <property type="entry name" value="Ig-like_fold"/>
</dbReference>
<keyword evidence="9 14" id="KW-0472">Membrane</keyword>
<keyword evidence="6" id="KW-0378">Hydrolase</keyword>
<evidence type="ECO:0000259" key="16">
    <source>
        <dbReference type="PROSITE" id="PS50055"/>
    </source>
</evidence>
<dbReference type="Pfam" id="PF18861">
    <property type="entry name" value="PTP_tm"/>
    <property type="match status" value="1"/>
</dbReference>
<dbReference type="SMART" id="SM00060">
    <property type="entry name" value="FN3"/>
    <property type="match status" value="8"/>
</dbReference>
<dbReference type="PRINTS" id="PR00700">
    <property type="entry name" value="PRTYPHPHTASE"/>
</dbReference>
<dbReference type="InterPro" id="IPR003961">
    <property type="entry name" value="FN3_dom"/>
</dbReference>
<feature type="domain" description="Tyrosine-protein phosphatase" evidence="16">
    <location>
        <begin position="930"/>
        <end position="1189"/>
    </location>
</feature>
<sequence>MVATCGTRSTPGLWLRAAKAVVMLTLVTVPRVADCCTEITSFENVNVTRNDTAITIAWAKPATTINQTVMLNDTKDAANSWIASKLVAESTFTFAGLIPGRNYLLALFVDCNSTNSSISGTYRTLPPTVNVTISINSSTAMTVSWAPNIIVDVDYYMVYLDEINNSTAVRIHNLTSTNTAQEFTDLVPGRSYQASVTAHSGNGSQPSSNVTARTLPPTVNVTISINSSTAMTVSWAPNIIVDVDYYMVYLDETNNSTAVRIHNLTSTNTAQEFTDLVPGRSYQASVTAHSGNGSQPSSNVTARTLPPTVNVTISINSTTVMTVSWAPIITVDVDYYMVYFSGRTNEKLKSDSLTTNTTQEFTDLVPGKSYQAFVTAHSGNGSQPSATVTARTLPPTVNVTISINSSTAMTVSWAPNIIVDVDYYIVYLNETSNSTAVRIHNLTSATTPQVFTDLVPGRSYQASVTAHSGNGSQPSANVIARTLPPRVNVTIIIKNSTAMTVSWIPTIPVDVDNYTFYLNETKNSTAVRSYDLSSTNTIQVFTDLIPGRLYQASVTAHSDNNSQPSAIVTERTYPAPVDAFQCFQNTSTNIYCNWSGPIGEFTNLLLRVFEGSNHLQNITISNENLHYVIAYASGSADTFLQSNTTTNKTFTTIEQLKPSTLYTVKIVVIAESLESQSNEVNATTDVAAPPLVSESVTINSMPNTATSSSLTLFFDCSWFATTNGDLKYYTVIIKESVEMTVDKPENKWPLDKYSDYTSGKTMVYQVDDRVYPTECKSQSAIVPVTVGTGASNGGFVDGALKPNTKYRVSFRAYTYIPGARSVRAGSKALFRDTLFSLPFFTLVVFQGTGAVAGGVIGGLLAGAALAAGGFFLYKKRNQLPFGKQTGSSRSGRSSLRTSRYQPAPYNPSPVFATQFEPHVMKLSQDTNYLYSLEFEYLKEKGKNQSKDMAQLPQNARKNRYSNILPYDHNLVPLNKSGGSNYINASFISGYSRTREYIATQGPKEETVADFWQMVWEQNVYTIVMLTGVIEGGREKCAKYWEDDMEPHFQGDLVLRKVSETVLDDWTIRNLQIYTKDAETMEEVRDIRQFHFTAWRDHGVPRDPHIVLKFLEVVRSHANQSPQNSLTLVHCSAGVGRTGTLIGLDVALQQLQKEDKVDVFHITARMREQRMLMVQTEEQYIFLHQCIKEKLKSKDLGGYTNNIYQNL</sequence>
<dbReference type="InterPro" id="IPR029021">
    <property type="entry name" value="Prot-tyrosine_phosphatase-like"/>
</dbReference>
<dbReference type="Gene3D" id="2.60.40.10">
    <property type="entry name" value="Immunoglobulins"/>
    <property type="match status" value="6"/>
</dbReference>
<evidence type="ECO:0000256" key="9">
    <source>
        <dbReference type="ARBA" id="ARBA00023136"/>
    </source>
</evidence>
<dbReference type="InterPro" id="IPR000387">
    <property type="entry name" value="Tyr_Pase_dom"/>
</dbReference>
<dbReference type="GO" id="GO:0016020">
    <property type="term" value="C:membrane"/>
    <property type="evidence" value="ECO:0007669"/>
    <property type="project" value="UniProtKB-SubCell"/>
</dbReference>
<comment type="similarity">
    <text evidence="11">Belongs to the protein-tyrosine phosphatase family. Receptor class 3 subfamily.</text>
</comment>
<dbReference type="PANTHER" id="PTHR46957:SF3">
    <property type="entry name" value="CYTOKINE RECEPTOR"/>
    <property type="match status" value="1"/>
</dbReference>
<feature type="domain" description="Tyrosine specific protein phosphatases" evidence="17">
    <location>
        <begin position="1107"/>
        <end position="1180"/>
    </location>
</feature>
<feature type="compositionally biased region" description="Low complexity" evidence="13">
    <location>
        <begin position="885"/>
        <end position="899"/>
    </location>
</feature>
<dbReference type="InterPro" id="IPR000242">
    <property type="entry name" value="PTP_cat"/>
</dbReference>
<keyword evidence="3 14" id="KW-0812">Transmembrane</keyword>
<dbReference type="SMART" id="SM00194">
    <property type="entry name" value="PTPc"/>
    <property type="match status" value="1"/>
</dbReference>
<dbReference type="CDD" id="cd00063">
    <property type="entry name" value="FN3"/>
    <property type="match status" value="5"/>
</dbReference>
<dbReference type="EC" id="3.1.3.48" evidence="2"/>
<keyword evidence="19" id="KW-1185">Reference proteome</keyword>
<dbReference type="Gene3D" id="3.90.190.10">
    <property type="entry name" value="Protein tyrosine phosphatase superfamily"/>
    <property type="match status" value="1"/>
</dbReference>
<evidence type="ECO:0000256" key="15">
    <source>
        <dbReference type="SAM" id="SignalP"/>
    </source>
</evidence>
<dbReference type="InterPro" id="IPR050713">
    <property type="entry name" value="RTP_Phos/Ushers"/>
</dbReference>
<evidence type="ECO:0000259" key="18">
    <source>
        <dbReference type="PROSITE" id="PS50853"/>
    </source>
</evidence>
<dbReference type="GO" id="GO:0032502">
    <property type="term" value="P:developmental process"/>
    <property type="evidence" value="ECO:0007669"/>
    <property type="project" value="UniProtKB-ARBA"/>
</dbReference>
<dbReference type="RefSeq" id="XP_032835856.1">
    <property type="nucleotide sequence ID" value="XM_032979965.1"/>
</dbReference>
<feature type="chain" id="PRO_5042599881" description="protein-tyrosine-phosphatase" evidence="15">
    <location>
        <begin position="36"/>
        <end position="1206"/>
    </location>
</feature>
<evidence type="ECO:0000256" key="3">
    <source>
        <dbReference type="ARBA" id="ARBA00022692"/>
    </source>
</evidence>
<gene>
    <name evidence="20" type="primary">LOC116957659</name>
</gene>
<proteinExistence type="inferred from homology"/>
<feature type="domain" description="Fibronectin type-III" evidence="18">
    <location>
        <begin position="217"/>
        <end position="307"/>
    </location>
</feature>
<feature type="signal peptide" evidence="15">
    <location>
        <begin position="1"/>
        <end position="35"/>
    </location>
</feature>
<dbReference type="PROSITE" id="PS00383">
    <property type="entry name" value="TYR_PHOSPHATASE_1"/>
    <property type="match status" value="1"/>
</dbReference>
<dbReference type="AlphaFoldDB" id="A0AAJ7UG55"/>
<evidence type="ECO:0000256" key="5">
    <source>
        <dbReference type="ARBA" id="ARBA00022737"/>
    </source>
</evidence>
<evidence type="ECO:0000256" key="11">
    <source>
        <dbReference type="ARBA" id="ARBA00025789"/>
    </source>
</evidence>
<keyword evidence="5" id="KW-0677">Repeat</keyword>
<dbReference type="Proteomes" id="UP001318040">
    <property type="component" value="Chromosome 80"/>
</dbReference>
<dbReference type="Pfam" id="PF00102">
    <property type="entry name" value="Y_phosphatase"/>
    <property type="match status" value="1"/>
</dbReference>
<feature type="region of interest" description="Disordered" evidence="13">
    <location>
        <begin position="882"/>
        <end position="905"/>
    </location>
</feature>
<evidence type="ECO:0000256" key="1">
    <source>
        <dbReference type="ARBA" id="ARBA00004479"/>
    </source>
</evidence>
<dbReference type="PROSITE" id="PS50853">
    <property type="entry name" value="FN3"/>
    <property type="match status" value="5"/>
</dbReference>
<dbReference type="InterPro" id="IPR036116">
    <property type="entry name" value="FN3_sf"/>
</dbReference>
<feature type="domain" description="Fibronectin type-III" evidence="18">
    <location>
        <begin position="576"/>
        <end position="690"/>
    </location>
</feature>
<dbReference type="SUPFAM" id="SSF52799">
    <property type="entry name" value="(Phosphotyrosine protein) phosphatases II"/>
    <property type="match status" value="1"/>
</dbReference>
<accession>A0AAJ7UG55</accession>
<dbReference type="GO" id="GO:0004725">
    <property type="term" value="F:protein tyrosine phosphatase activity"/>
    <property type="evidence" value="ECO:0007669"/>
    <property type="project" value="UniProtKB-EC"/>
</dbReference>
<dbReference type="PROSITE" id="PS50055">
    <property type="entry name" value="TYR_PHOSPHATASE_PTP"/>
    <property type="match status" value="1"/>
</dbReference>
<evidence type="ECO:0000256" key="4">
    <source>
        <dbReference type="ARBA" id="ARBA00022729"/>
    </source>
</evidence>
<dbReference type="PANTHER" id="PTHR46957">
    <property type="entry name" value="CYTOKINE RECEPTOR"/>
    <property type="match status" value="1"/>
</dbReference>
<keyword evidence="7" id="KW-0904">Protein phosphatase</keyword>
<evidence type="ECO:0000313" key="20">
    <source>
        <dbReference type="RefSeq" id="XP_032835856.1"/>
    </source>
</evidence>
<feature type="transmembrane region" description="Helical" evidence="14">
    <location>
        <begin position="850"/>
        <end position="873"/>
    </location>
</feature>
<feature type="domain" description="Fibronectin type-III" evidence="18">
    <location>
        <begin position="127"/>
        <end position="214"/>
    </location>
</feature>
<dbReference type="PROSITE" id="PS50056">
    <property type="entry name" value="TYR_PHOSPHATASE_2"/>
    <property type="match status" value="1"/>
</dbReference>
<organism evidence="19 20">
    <name type="scientific">Petromyzon marinus</name>
    <name type="common">Sea lamprey</name>
    <dbReference type="NCBI Taxonomy" id="7757"/>
    <lineage>
        <taxon>Eukaryota</taxon>
        <taxon>Metazoa</taxon>
        <taxon>Chordata</taxon>
        <taxon>Craniata</taxon>
        <taxon>Vertebrata</taxon>
        <taxon>Cyclostomata</taxon>
        <taxon>Hyperoartia</taxon>
        <taxon>Petromyzontiformes</taxon>
        <taxon>Petromyzontidae</taxon>
        <taxon>Petromyzon</taxon>
    </lineage>
</organism>
<name>A0AAJ7UG55_PETMA</name>
<reference evidence="20" key="1">
    <citation type="submission" date="2025-08" db="UniProtKB">
        <authorList>
            <consortium name="RefSeq"/>
        </authorList>
    </citation>
    <scope>IDENTIFICATION</scope>
    <source>
        <tissue evidence="20">Sperm</tissue>
    </source>
</reference>
<evidence type="ECO:0000256" key="7">
    <source>
        <dbReference type="ARBA" id="ARBA00022912"/>
    </source>
</evidence>
<keyword evidence="8 14" id="KW-1133">Transmembrane helix</keyword>
<evidence type="ECO:0000256" key="10">
    <source>
        <dbReference type="ARBA" id="ARBA00023180"/>
    </source>
</evidence>
<keyword evidence="4 15" id="KW-0732">Signal</keyword>
<evidence type="ECO:0000313" key="19">
    <source>
        <dbReference type="Proteomes" id="UP001318040"/>
    </source>
</evidence>
<dbReference type="FunFam" id="3.90.190.10:FF:000009">
    <property type="entry name" value="Receptor-type tyrosine-protein phosphatase beta"/>
    <property type="match status" value="1"/>
</dbReference>
<comment type="subcellular location">
    <subcellularLocation>
        <location evidence="1">Membrane</location>
        <topology evidence="1">Single-pass type I membrane protein</topology>
    </subcellularLocation>
</comment>
<keyword evidence="10" id="KW-0325">Glycoprotein</keyword>
<evidence type="ECO:0000256" key="12">
    <source>
        <dbReference type="ARBA" id="ARBA00051722"/>
    </source>
</evidence>
<protein>
    <recommendedName>
        <fullName evidence="2">protein-tyrosine-phosphatase</fullName>
        <ecNumber evidence="2">3.1.3.48</ecNumber>
    </recommendedName>
</protein>
<feature type="domain" description="Fibronectin type-III" evidence="18">
    <location>
        <begin position="486"/>
        <end position="575"/>
    </location>
</feature>
<dbReference type="SUPFAM" id="SSF49265">
    <property type="entry name" value="Fibronectin type III"/>
    <property type="match status" value="4"/>
</dbReference>
<evidence type="ECO:0000256" key="2">
    <source>
        <dbReference type="ARBA" id="ARBA00013064"/>
    </source>
</evidence>
<evidence type="ECO:0000256" key="13">
    <source>
        <dbReference type="SAM" id="MobiDB-lite"/>
    </source>
</evidence>
<evidence type="ECO:0000259" key="17">
    <source>
        <dbReference type="PROSITE" id="PS50056"/>
    </source>
</evidence>
<dbReference type="KEGG" id="pmrn:116957659"/>
<comment type="catalytic activity">
    <reaction evidence="12">
        <text>O-phospho-L-tyrosyl-[protein] + H2O = L-tyrosyl-[protein] + phosphate</text>
        <dbReference type="Rhea" id="RHEA:10684"/>
        <dbReference type="Rhea" id="RHEA-COMP:10136"/>
        <dbReference type="Rhea" id="RHEA-COMP:20101"/>
        <dbReference type="ChEBI" id="CHEBI:15377"/>
        <dbReference type="ChEBI" id="CHEBI:43474"/>
        <dbReference type="ChEBI" id="CHEBI:46858"/>
        <dbReference type="ChEBI" id="CHEBI:61978"/>
        <dbReference type="EC" id="3.1.3.48"/>
    </reaction>
</comment>
<dbReference type="Pfam" id="PF00041">
    <property type="entry name" value="fn3"/>
    <property type="match status" value="5"/>
</dbReference>
<dbReference type="InterPro" id="IPR003595">
    <property type="entry name" value="Tyr_Pase_cat"/>
</dbReference>
<evidence type="ECO:0000256" key="8">
    <source>
        <dbReference type="ARBA" id="ARBA00022989"/>
    </source>
</evidence>
<evidence type="ECO:0000256" key="6">
    <source>
        <dbReference type="ARBA" id="ARBA00022801"/>
    </source>
</evidence>
<dbReference type="InterPro" id="IPR041201">
    <property type="entry name" value="PTPRJ_TM"/>
</dbReference>